<dbReference type="SUPFAM" id="SSF55785">
    <property type="entry name" value="PYP-like sensor domain (PAS domain)"/>
    <property type="match status" value="2"/>
</dbReference>
<dbReference type="InterPro" id="IPR013656">
    <property type="entry name" value="PAS_4"/>
</dbReference>
<proteinExistence type="inferred from homology"/>
<dbReference type="OrthoDB" id="9774644at2"/>
<evidence type="ECO:0000313" key="8">
    <source>
        <dbReference type="EMBL" id="ABB44245.1"/>
    </source>
</evidence>
<dbReference type="eggNOG" id="COG5001">
    <property type="taxonomic scope" value="Bacteria"/>
</dbReference>
<dbReference type="Pfam" id="PF13426">
    <property type="entry name" value="PAS_9"/>
    <property type="match status" value="1"/>
</dbReference>
<dbReference type="NCBIfam" id="TIGR00229">
    <property type="entry name" value="sensory_box"/>
    <property type="match status" value="2"/>
</dbReference>
<dbReference type="Pfam" id="PF08448">
    <property type="entry name" value="PAS_4"/>
    <property type="match status" value="1"/>
</dbReference>
<dbReference type="GO" id="GO:0003824">
    <property type="term" value="F:catalytic activity"/>
    <property type="evidence" value="ECO:0007669"/>
    <property type="project" value="UniProtKB-ARBA"/>
</dbReference>
<dbReference type="SUPFAM" id="SSF55073">
    <property type="entry name" value="Nucleotide cyclase"/>
    <property type="match status" value="1"/>
</dbReference>
<dbReference type="InterPro" id="IPR035938">
    <property type="entry name" value="Hemerythrin-like_sf"/>
</dbReference>
<dbReference type="PANTHER" id="PTHR44757:SF2">
    <property type="entry name" value="BIOFILM ARCHITECTURE MAINTENANCE PROTEIN MBAA"/>
    <property type="match status" value="1"/>
</dbReference>
<dbReference type="Pfam" id="PF13682">
    <property type="entry name" value="CZB"/>
    <property type="match status" value="1"/>
</dbReference>
<dbReference type="Pfam" id="PF00563">
    <property type="entry name" value="EAL"/>
    <property type="match status" value="1"/>
</dbReference>
<feature type="domain" description="EAL" evidence="6">
    <location>
        <begin position="626"/>
        <end position="880"/>
    </location>
</feature>
<dbReference type="FunFam" id="3.30.70.270:FF:000001">
    <property type="entry name" value="Diguanylate cyclase domain protein"/>
    <property type="match status" value="1"/>
</dbReference>
<dbReference type="PROSITE" id="PS50883">
    <property type="entry name" value="EAL"/>
    <property type="match status" value="1"/>
</dbReference>
<dbReference type="SMART" id="SM00052">
    <property type="entry name" value="EAL"/>
    <property type="match status" value="1"/>
</dbReference>
<dbReference type="SMART" id="SM00091">
    <property type="entry name" value="PAS"/>
    <property type="match status" value="2"/>
</dbReference>
<dbReference type="Pfam" id="PF00990">
    <property type="entry name" value="GGDEF"/>
    <property type="match status" value="1"/>
</dbReference>
<feature type="domain" description="PAS" evidence="4">
    <location>
        <begin position="322"/>
        <end position="367"/>
    </location>
</feature>
<dbReference type="AlphaFoldDB" id="Q30RY6"/>
<dbReference type="PROSITE" id="PS50112">
    <property type="entry name" value="PAS"/>
    <property type="match status" value="1"/>
</dbReference>
<dbReference type="SUPFAM" id="SSF47188">
    <property type="entry name" value="Hemerythrin-like"/>
    <property type="match status" value="1"/>
</dbReference>
<dbReference type="STRING" id="326298.Suden_0967"/>
<evidence type="ECO:0000256" key="1">
    <source>
        <dbReference type="ARBA" id="ARBA00010587"/>
    </source>
</evidence>
<sequence length="1004" mass="115914">MKTIDIFPWSNHFNTEIKIIDEQHKKLVIILNRLATHIAYSDTDDDLNDIFDELIDYTSYHFETEEAIWHKYLPNDELDASHKVVHKTFVDTVLRLKNEQNRESLSELAQEALGFLASWLASHILETDRHMAYIVFAIEDGLDIASAKKYANERMSGSTRLLIDIILSIYSTLSSNTLDLMRELKMRENLKEKLIYQEHYQRALIDNFPFLVWLKDEKSRFLALNQPMAKACGFDLPEEVVGKTDYDIWPKELAKSYRKDDANVLASGESKTVEEPIVTKDGVIWSETYKSPVKVDGKVIGTVGFSRNITSRKELEKNLLQERDLFKHYLNTVEAIIVSLDKEGHINLINRKGCEILGYSEEELIGKLWFDFCLEQPEGMKIIYPLFLKIVSGGLEGSEYFENKIVSKSKKKYLIAWHNAYLLDDDKNIIGTLSSGEDITLLKEQQKHLEHIAHYDTLTSLPNRTLLSDRLKQAMLQTQRDKLFSAVIYLDLDGFKEVNDTYGHNHGDILLKVLSSRIKQILRDVDTIARLGGDEFVIVLYDIKNKEDCFPMLNRILSTIAKPVKSKEITMQVSASAGVSFYSYEDIIDADQLLRQADQAMYQAKLSGKNRFHIFDVQLDKHIRSHHESLEAIEVAIKNREFVMYYQPKVNMRSGKILGLEALVRWEHPLHGLLSPAHFLPTIENHKLSVELGNLIINTVMGQIQKWKQEGHNLVVSINISPMQIQEANFTAKIINLLKNYPEVKTSDFEFEILESSALEDINHVSRIMRECNKIGISFLLDDFGTGYSSLTYLKNLPAKQLKIDQTFVRDMLEDTDDMAILEGIIGLANAFRRDVISEGVENIEQGNMLLRLGCEEAQGYFIAKPMPSQEVMKWINQWTPPAQWQNIVKIPRDDMPLLYAITEHKIWIKDVMAYLKTDTVKYPKLDYKECRFGTWLYTQGVQRYGKKDGFKEVVSQHKKVHENINEIIKQHKSQTLKNIDASIEEIKNYHNDFLKVFNKLIIV</sequence>
<evidence type="ECO:0000259" key="5">
    <source>
        <dbReference type="PROSITE" id="PS50113"/>
    </source>
</evidence>
<organism evidence="8 9">
    <name type="scientific">Sulfurimonas denitrificans (strain ATCC 33889 / DSM 1251)</name>
    <name type="common">Thiomicrospira denitrificans (strain ATCC 33889 / DSM 1251)</name>
    <dbReference type="NCBI Taxonomy" id="326298"/>
    <lineage>
        <taxon>Bacteria</taxon>
        <taxon>Pseudomonadati</taxon>
        <taxon>Campylobacterota</taxon>
        <taxon>Epsilonproteobacteria</taxon>
        <taxon>Campylobacterales</taxon>
        <taxon>Sulfurimonadaceae</taxon>
        <taxon>Sulfurimonas</taxon>
    </lineage>
</organism>
<dbReference type="InterPro" id="IPR000700">
    <property type="entry name" value="PAS-assoc_C"/>
</dbReference>
<keyword evidence="2" id="KW-0479">Metal-binding</keyword>
<dbReference type="Pfam" id="PF01814">
    <property type="entry name" value="Hemerythrin"/>
    <property type="match status" value="1"/>
</dbReference>
<dbReference type="InterPro" id="IPR035965">
    <property type="entry name" value="PAS-like_dom_sf"/>
</dbReference>
<dbReference type="NCBIfam" id="TIGR00254">
    <property type="entry name" value="GGDEF"/>
    <property type="match status" value="1"/>
</dbReference>
<dbReference type="InterPro" id="IPR043128">
    <property type="entry name" value="Rev_trsase/Diguanyl_cyclase"/>
</dbReference>
<dbReference type="HOGENOM" id="CLU_000445_70_20_7"/>
<dbReference type="Gene3D" id="3.30.450.20">
    <property type="entry name" value="PAS domain"/>
    <property type="match status" value="2"/>
</dbReference>
<dbReference type="PROSITE" id="PS50113">
    <property type="entry name" value="PAC"/>
    <property type="match status" value="1"/>
</dbReference>
<dbReference type="InterPro" id="IPR000014">
    <property type="entry name" value="PAS"/>
</dbReference>
<dbReference type="SUPFAM" id="SSF141868">
    <property type="entry name" value="EAL domain-like"/>
    <property type="match status" value="1"/>
</dbReference>
<feature type="domain" description="GGDEF" evidence="7">
    <location>
        <begin position="483"/>
        <end position="617"/>
    </location>
</feature>
<dbReference type="CDD" id="cd01949">
    <property type="entry name" value="GGDEF"/>
    <property type="match status" value="1"/>
</dbReference>
<dbReference type="Gene3D" id="3.30.70.270">
    <property type="match status" value="1"/>
</dbReference>
<dbReference type="EMBL" id="CP000153">
    <property type="protein sequence ID" value="ABB44245.1"/>
    <property type="molecule type" value="Genomic_DNA"/>
</dbReference>
<dbReference type="Gene3D" id="1.20.120.50">
    <property type="entry name" value="Hemerythrin-like"/>
    <property type="match status" value="1"/>
</dbReference>
<feature type="domain" description="PAC" evidence="5">
    <location>
        <begin position="271"/>
        <end position="321"/>
    </location>
</feature>
<reference evidence="8 9" key="1">
    <citation type="journal article" date="2008" name="Appl. Environ. Microbiol.">
        <title>Genome of the epsilonproteobacterial chemolithoautotroph Sulfurimonas denitrificans.</title>
        <authorList>
            <person name="Sievert S.M."/>
            <person name="Scott K.M."/>
            <person name="Klotz M.G."/>
            <person name="Chain P.S.G."/>
            <person name="Hauser L.J."/>
            <person name="Hemp J."/>
            <person name="Huegler M."/>
            <person name="Land M."/>
            <person name="Lapidus A."/>
            <person name="Larimer F.W."/>
            <person name="Lucas S."/>
            <person name="Malfatti S.A."/>
            <person name="Meyer F."/>
            <person name="Paulsen I.T."/>
            <person name="Ren Q."/>
            <person name="Simon J."/>
            <person name="Bailey K."/>
            <person name="Diaz E."/>
            <person name="Fitzpatrick K.A."/>
            <person name="Glover B."/>
            <person name="Gwatney N."/>
            <person name="Korajkic A."/>
            <person name="Long A."/>
            <person name="Mobberley J.M."/>
            <person name="Pantry S.N."/>
            <person name="Pazder G."/>
            <person name="Peterson S."/>
            <person name="Quintanilla J.D."/>
            <person name="Sprinkle R."/>
            <person name="Stephens J."/>
            <person name="Thomas P."/>
            <person name="Vaughn R."/>
            <person name="Weber M.J."/>
            <person name="Wooten L.L."/>
        </authorList>
    </citation>
    <scope>NUCLEOTIDE SEQUENCE [LARGE SCALE GENOMIC DNA]</scope>
    <source>
        <strain evidence="9">ATCC 33889 / DSM 1251</strain>
    </source>
</reference>
<dbReference type="CDD" id="cd00130">
    <property type="entry name" value="PAS"/>
    <property type="match status" value="2"/>
</dbReference>
<dbReference type="InterPro" id="IPR012312">
    <property type="entry name" value="Hemerythrin-like"/>
</dbReference>
<dbReference type="InterPro" id="IPR029787">
    <property type="entry name" value="Nucleotide_cyclase"/>
</dbReference>
<dbReference type="InterPro" id="IPR025991">
    <property type="entry name" value="Chemoreceptor_zinc-bind_dom"/>
</dbReference>
<evidence type="ECO:0000259" key="6">
    <source>
        <dbReference type="PROSITE" id="PS50883"/>
    </source>
</evidence>
<dbReference type="InterPro" id="IPR035919">
    <property type="entry name" value="EAL_sf"/>
</dbReference>
<dbReference type="NCBIfam" id="NF033749">
    <property type="entry name" value="bact_hemeryth"/>
    <property type="match status" value="1"/>
</dbReference>
<protein>
    <submittedName>
        <fullName evidence="8">Diguanylate cyclase/phosphodiesterase with PAS/PAC sensor(S)</fullName>
    </submittedName>
</protein>
<gene>
    <name evidence="8" type="ordered locus">Suden_0967</name>
</gene>
<dbReference type="KEGG" id="tdn:Suden_0967"/>
<dbReference type="NCBIfam" id="TIGR02481">
    <property type="entry name" value="hemeryth_dom"/>
    <property type="match status" value="1"/>
</dbReference>
<keyword evidence="3" id="KW-0408">Iron</keyword>
<dbReference type="GO" id="GO:0046872">
    <property type="term" value="F:metal ion binding"/>
    <property type="evidence" value="ECO:0007669"/>
    <property type="project" value="UniProtKB-KW"/>
</dbReference>
<evidence type="ECO:0000259" key="4">
    <source>
        <dbReference type="PROSITE" id="PS50112"/>
    </source>
</evidence>
<dbReference type="Gene3D" id="3.20.20.450">
    <property type="entry name" value="EAL domain"/>
    <property type="match status" value="1"/>
</dbReference>
<evidence type="ECO:0000256" key="3">
    <source>
        <dbReference type="ARBA" id="ARBA00023004"/>
    </source>
</evidence>
<keyword evidence="9" id="KW-1185">Reference proteome</keyword>
<dbReference type="InterPro" id="IPR012827">
    <property type="entry name" value="Hemerythrin_metal-bd"/>
</dbReference>
<dbReference type="CDD" id="cd12107">
    <property type="entry name" value="Hemerythrin"/>
    <property type="match status" value="1"/>
</dbReference>
<comment type="similarity">
    <text evidence="1">Belongs to the hemerythrin family.</text>
</comment>
<dbReference type="RefSeq" id="WP_011372597.1">
    <property type="nucleotide sequence ID" value="NC_007575.1"/>
</dbReference>
<evidence type="ECO:0000259" key="7">
    <source>
        <dbReference type="PROSITE" id="PS50887"/>
    </source>
</evidence>
<accession>Q30RY6</accession>
<dbReference type="Proteomes" id="UP000002714">
    <property type="component" value="Chromosome"/>
</dbReference>
<evidence type="ECO:0000256" key="2">
    <source>
        <dbReference type="ARBA" id="ARBA00022723"/>
    </source>
</evidence>
<evidence type="ECO:0000313" key="9">
    <source>
        <dbReference type="Proteomes" id="UP000002714"/>
    </source>
</evidence>
<dbReference type="InterPro" id="IPR052155">
    <property type="entry name" value="Biofilm_reg_signaling"/>
</dbReference>
<dbReference type="Gene3D" id="1.20.120.30">
    <property type="entry name" value="Aspartate receptor, ligand-binding domain"/>
    <property type="match status" value="1"/>
</dbReference>
<dbReference type="InterPro" id="IPR000160">
    <property type="entry name" value="GGDEF_dom"/>
</dbReference>
<dbReference type="CDD" id="cd01948">
    <property type="entry name" value="EAL"/>
    <property type="match status" value="1"/>
</dbReference>
<dbReference type="InterPro" id="IPR001633">
    <property type="entry name" value="EAL_dom"/>
</dbReference>
<dbReference type="PROSITE" id="PS50887">
    <property type="entry name" value="GGDEF"/>
    <property type="match status" value="1"/>
</dbReference>
<name>Q30RY6_SULDN</name>
<dbReference type="SMART" id="SM00267">
    <property type="entry name" value="GGDEF"/>
    <property type="match status" value="1"/>
</dbReference>
<dbReference type="PANTHER" id="PTHR44757">
    <property type="entry name" value="DIGUANYLATE CYCLASE DGCP"/>
    <property type="match status" value="1"/>
</dbReference>